<keyword evidence="2" id="KW-0238">DNA-binding</keyword>
<evidence type="ECO:0000313" key="6">
    <source>
        <dbReference type="Proteomes" id="UP000266206"/>
    </source>
</evidence>
<evidence type="ECO:0000256" key="1">
    <source>
        <dbReference type="ARBA" id="ARBA00023015"/>
    </source>
</evidence>
<dbReference type="GO" id="GO:0003700">
    <property type="term" value="F:DNA-binding transcription factor activity"/>
    <property type="evidence" value="ECO:0007669"/>
    <property type="project" value="InterPro"/>
</dbReference>
<comment type="caution">
    <text evidence="5">The sequence shown here is derived from an EMBL/GenBank/DDBJ whole genome shotgun (WGS) entry which is preliminary data.</text>
</comment>
<dbReference type="RefSeq" id="WP_114420282.1">
    <property type="nucleotide sequence ID" value="NZ_NQYH01000001.1"/>
</dbReference>
<evidence type="ECO:0000313" key="5">
    <source>
        <dbReference type="EMBL" id="RIY42494.1"/>
    </source>
</evidence>
<accession>A0A3A1Z176</accession>
<evidence type="ECO:0000259" key="4">
    <source>
        <dbReference type="PROSITE" id="PS50995"/>
    </source>
</evidence>
<dbReference type="InterPro" id="IPR036388">
    <property type="entry name" value="WH-like_DNA-bd_sf"/>
</dbReference>
<keyword evidence="3" id="KW-0804">Transcription</keyword>
<dbReference type="InterPro" id="IPR036390">
    <property type="entry name" value="WH_DNA-bd_sf"/>
</dbReference>
<dbReference type="Gene3D" id="1.10.10.10">
    <property type="entry name" value="Winged helix-like DNA-binding domain superfamily/Winged helix DNA-binding domain"/>
    <property type="match status" value="1"/>
</dbReference>
<evidence type="ECO:0000256" key="2">
    <source>
        <dbReference type="ARBA" id="ARBA00023125"/>
    </source>
</evidence>
<dbReference type="EMBL" id="NQYH01000001">
    <property type="protein sequence ID" value="RIY42494.1"/>
    <property type="molecule type" value="Genomic_DNA"/>
</dbReference>
<dbReference type="Proteomes" id="UP000266206">
    <property type="component" value="Unassembled WGS sequence"/>
</dbReference>
<dbReference type="Pfam" id="PF01047">
    <property type="entry name" value="MarR"/>
    <property type="match status" value="1"/>
</dbReference>
<dbReference type="GO" id="GO:0003677">
    <property type="term" value="F:DNA binding"/>
    <property type="evidence" value="ECO:0007669"/>
    <property type="project" value="UniProtKB-KW"/>
</dbReference>
<sequence>MKQKDTSHNAAEPVSPAQNPFIKLYDMPGYLLRRGGQFINATFDAEMGKMGLTASQLAAFLAVSLQEGMEQRELAARLNWDEATVGGMVRRLEAQGYFERRSSPKSKRGLQIYMTPKGKALYKQAEPHVARIQVDVLRNLAPDEQKTLLYLLSKMMGENNSYYQTDAPE</sequence>
<dbReference type="PANTHER" id="PTHR33164:SF64">
    <property type="entry name" value="TRANSCRIPTIONAL REGULATOR SLYA"/>
    <property type="match status" value="1"/>
</dbReference>
<dbReference type="InterPro" id="IPR000835">
    <property type="entry name" value="HTH_MarR-typ"/>
</dbReference>
<dbReference type="InterPro" id="IPR039422">
    <property type="entry name" value="MarR/SlyA-like"/>
</dbReference>
<dbReference type="PRINTS" id="PR00598">
    <property type="entry name" value="HTHMARR"/>
</dbReference>
<name>A0A3A1Z176_9BURK</name>
<evidence type="ECO:0000256" key="3">
    <source>
        <dbReference type="ARBA" id="ARBA00023163"/>
    </source>
</evidence>
<dbReference type="SMART" id="SM00347">
    <property type="entry name" value="HTH_MARR"/>
    <property type="match status" value="1"/>
</dbReference>
<protein>
    <recommendedName>
        <fullName evidence="4">HTH marR-type domain-containing protein</fullName>
    </recommendedName>
</protein>
<reference evidence="5 6" key="1">
    <citation type="submission" date="2017-08" db="EMBL/GenBank/DDBJ databases">
        <title>Pusillimonas indicus sp. nov., a member of the family Alcaligenaceae isolated from surface seawater.</title>
        <authorList>
            <person name="Li J."/>
        </authorList>
    </citation>
    <scope>NUCLEOTIDE SEQUENCE [LARGE SCALE GENOMIC DNA]</scope>
    <source>
        <strain evidence="5 6">L52-1-41</strain>
    </source>
</reference>
<dbReference type="PANTHER" id="PTHR33164">
    <property type="entry name" value="TRANSCRIPTIONAL REGULATOR, MARR FAMILY"/>
    <property type="match status" value="1"/>
</dbReference>
<proteinExistence type="predicted"/>
<dbReference type="AlphaFoldDB" id="A0A3A1Z176"/>
<gene>
    <name evidence="5" type="ORF">CJP73_03425</name>
</gene>
<feature type="domain" description="HTH marR-type" evidence="4">
    <location>
        <begin position="25"/>
        <end position="157"/>
    </location>
</feature>
<dbReference type="OrthoDB" id="4549026at2"/>
<keyword evidence="1" id="KW-0805">Transcription regulation</keyword>
<dbReference type="SUPFAM" id="SSF46785">
    <property type="entry name" value="Winged helix' DNA-binding domain"/>
    <property type="match status" value="1"/>
</dbReference>
<dbReference type="GO" id="GO:0006950">
    <property type="term" value="P:response to stress"/>
    <property type="evidence" value="ECO:0007669"/>
    <property type="project" value="TreeGrafter"/>
</dbReference>
<dbReference type="PROSITE" id="PS50995">
    <property type="entry name" value="HTH_MARR_2"/>
    <property type="match status" value="1"/>
</dbReference>
<organism evidence="5 6">
    <name type="scientific">Neopusillimonas maritima</name>
    <dbReference type="NCBI Taxonomy" id="2026239"/>
    <lineage>
        <taxon>Bacteria</taxon>
        <taxon>Pseudomonadati</taxon>
        <taxon>Pseudomonadota</taxon>
        <taxon>Betaproteobacteria</taxon>
        <taxon>Burkholderiales</taxon>
        <taxon>Alcaligenaceae</taxon>
        <taxon>Neopusillimonas</taxon>
    </lineage>
</organism>